<sequence>MYRKPPLSAENAVRLLDLLCDDDAFRNEFSVDPSAALVRHALQPLAGGSPCAIHGVLASKEEFSAVRSQLVASLVCSGPFKVPFMFESEQLGLVLAPDAMKQVA</sequence>
<name>A0ABT8QBP0_9GAMM</name>
<dbReference type="Proteomes" id="UP001174315">
    <property type="component" value="Unassembled WGS sequence"/>
</dbReference>
<keyword evidence="2" id="KW-1185">Reference proteome</keyword>
<accession>A0ABT8QBP0</accession>
<dbReference type="NCBIfam" id="TIGR04509">
    <property type="entry name" value="mod_pep_NH_fam"/>
    <property type="match status" value="1"/>
</dbReference>
<organism evidence="1 2">
    <name type="scientific">Stenotrophomonas indicatrix</name>
    <dbReference type="NCBI Taxonomy" id="2045451"/>
    <lineage>
        <taxon>Bacteria</taxon>
        <taxon>Pseudomonadati</taxon>
        <taxon>Pseudomonadota</taxon>
        <taxon>Gammaproteobacteria</taxon>
        <taxon>Lysobacterales</taxon>
        <taxon>Lysobacteraceae</taxon>
        <taxon>Stenotrophomonas</taxon>
    </lineage>
</organism>
<evidence type="ECO:0000313" key="1">
    <source>
        <dbReference type="EMBL" id="MDN8668070.1"/>
    </source>
</evidence>
<dbReference type="InterPro" id="IPR030976">
    <property type="entry name" value="Mod_pep_NH_fam"/>
</dbReference>
<dbReference type="RefSeq" id="WP_099786256.1">
    <property type="nucleotide sequence ID" value="NZ_DAMAEN010000013.1"/>
</dbReference>
<dbReference type="EMBL" id="JAUKNN010000003">
    <property type="protein sequence ID" value="MDN8668070.1"/>
    <property type="molecule type" value="Genomic_DNA"/>
</dbReference>
<proteinExistence type="predicted"/>
<protein>
    <submittedName>
        <fullName evidence="1">NHLP-related RiPP peptide</fullName>
    </submittedName>
</protein>
<evidence type="ECO:0000313" key="2">
    <source>
        <dbReference type="Proteomes" id="UP001174315"/>
    </source>
</evidence>
<reference evidence="1" key="1">
    <citation type="submission" date="2023-07" db="EMBL/GenBank/DDBJ databases">
        <title>Stenotrophomonas isolates from soil.</title>
        <authorList>
            <person name="Sharma V."/>
            <person name="Zur-Pinska J."/>
            <person name="Hay A.G."/>
        </authorList>
    </citation>
    <scope>NUCLEOTIDE SEQUENCE</scope>
    <source>
        <strain evidence="1">C2</strain>
    </source>
</reference>
<gene>
    <name evidence="1" type="ORF">Q0S36_01845</name>
</gene>
<comment type="caution">
    <text evidence="1">The sequence shown here is derived from an EMBL/GenBank/DDBJ whole genome shotgun (WGS) entry which is preliminary data.</text>
</comment>